<comment type="caution">
    <text evidence="8">The sequence shown here is derived from an EMBL/GenBank/DDBJ whole genome shotgun (WGS) entry which is preliminary data.</text>
</comment>
<dbReference type="PANTHER" id="PTHR43827">
    <property type="entry name" value="2,5-DIKETO-D-GLUCONIC ACID REDUCTASE"/>
    <property type="match status" value="1"/>
</dbReference>
<accession>A0A6G3SW60</accession>
<gene>
    <name evidence="8" type="ORF">G3I43_22350</name>
</gene>
<dbReference type="InterPro" id="IPR023210">
    <property type="entry name" value="NADP_OxRdtase_dom"/>
</dbReference>
<dbReference type="InterPro" id="IPR020471">
    <property type="entry name" value="AKR"/>
</dbReference>
<evidence type="ECO:0000256" key="1">
    <source>
        <dbReference type="ARBA" id="ARBA00007905"/>
    </source>
</evidence>
<dbReference type="AlphaFoldDB" id="A0A6G3SW60"/>
<feature type="domain" description="NADP-dependent oxidoreductase" evidence="7">
    <location>
        <begin position="199"/>
        <end position="257"/>
    </location>
</feature>
<sequence>MEQEFGTVRLRSGHHMPSAGFGTWNPEAGPMYEAVRHALDIGYRLFDTAPSYGTEELLGRALRDSRVPREDVFLTTKLPRGSEHGVRDSLESSLRRLGVDYVDLWLIHWPTSDGTHIETWRKLIDAKNSGRVLVAGVSNFSPRQIDELSSITGHVPEVNQVKWSPALHDPVVLEHSRASAVALQGYSPLRASNVGHSLLDRIATRSGATVPQVVLRWNLEHGITALPRSTTFAHIEENFHASDLKLTRREVAAIDRIAHAARRIRGQGGDRPVGPPN</sequence>
<name>A0A6G3SW60_STRAQ</name>
<feature type="active site" description="Proton donor" evidence="4">
    <location>
        <position position="52"/>
    </location>
</feature>
<dbReference type="PIRSF" id="PIRSF000097">
    <property type="entry name" value="AKR"/>
    <property type="match status" value="1"/>
</dbReference>
<dbReference type="GO" id="GO:0016616">
    <property type="term" value="F:oxidoreductase activity, acting on the CH-OH group of donors, NAD or NADP as acceptor"/>
    <property type="evidence" value="ECO:0007669"/>
    <property type="project" value="UniProtKB-ARBA"/>
</dbReference>
<dbReference type="InterPro" id="IPR036812">
    <property type="entry name" value="NAD(P)_OxRdtase_dom_sf"/>
</dbReference>
<dbReference type="InterPro" id="IPR018170">
    <property type="entry name" value="Aldo/ket_reductase_CS"/>
</dbReference>
<dbReference type="PROSITE" id="PS00798">
    <property type="entry name" value="ALDOKETO_REDUCTASE_1"/>
    <property type="match status" value="1"/>
</dbReference>
<reference evidence="8" key="1">
    <citation type="submission" date="2020-01" db="EMBL/GenBank/DDBJ databases">
        <title>Insect and environment-associated Actinomycetes.</title>
        <authorList>
            <person name="Currrie C."/>
            <person name="Chevrette M."/>
            <person name="Carlson C."/>
            <person name="Stubbendieck R."/>
            <person name="Wendt-Pienkowski E."/>
        </authorList>
    </citation>
    <scope>NUCLEOTIDE SEQUENCE</scope>
    <source>
        <strain evidence="8">SID505</strain>
    </source>
</reference>
<evidence type="ECO:0000313" key="8">
    <source>
        <dbReference type="EMBL" id="NEB86895.1"/>
    </source>
</evidence>
<feature type="site" description="Lowers pKa of active site Tyr" evidence="6">
    <location>
        <position position="77"/>
    </location>
</feature>
<dbReference type="CDD" id="cd19071">
    <property type="entry name" value="AKR_AKR1-5-like"/>
    <property type="match status" value="1"/>
</dbReference>
<evidence type="ECO:0000256" key="3">
    <source>
        <dbReference type="ARBA" id="ARBA00023002"/>
    </source>
</evidence>
<dbReference type="Gene3D" id="3.20.20.100">
    <property type="entry name" value="NADP-dependent oxidoreductase domain"/>
    <property type="match status" value="1"/>
</dbReference>
<evidence type="ECO:0000256" key="6">
    <source>
        <dbReference type="PIRSR" id="PIRSR000097-3"/>
    </source>
</evidence>
<evidence type="ECO:0000259" key="7">
    <source>
        <dbReference type="Pfam" id="PF00248"/>
    </source>
</evidence>
<dbReference type="SUPFAM" id="SSF51430">
    <property type="entry name" value="NAD(P)-linked oxidoreductase"/>
    <property type="match status" value="1"/>
</dbReference>
<dbReference type="PRINTS" id="PR00069">
    <property type="entry name" value="ALDKETRDTASE"/>
</dbReference>
<protein>
    <submittedName>
        <fullName evidence="8">Aldo/keto reductase</fullName>
    </submittedName>
</protein>
<dbReference type="EMBL" id="JAAGMK010000645">
    <property type="protein sequence ID" value="NEB86895.1"/>
    <property type="molecule type" value="Genomic_DNA"/>
</dbReference>
<proteinExistence type="inferred from homology"/>
<dbReference type="Pfam" id="PF00248">
    <property type="entry name" value="Aldo_ket_red"/>
    <property type="match status" value="2"/>
</dbReference>
<feature type="domain" description="NADP-dependent oxidoreductase" evidence="7">
    <location>
        <begin position="21"/>
        <end position="190"/>
    </location>
</feature>
<keyword evidence="2" id="KW-0521">NADP</keyword>
<evidence type="ECO:0000256" key="4">
    <source>
        <dbReference type="PIRSR" id="PIRSR000097-1"/>
    </source>
</evidence>
<evidence type="ECO:0000256" key="5">
    <source>
        <dbReference type="PIRSR" id="PIRSR000097-2"/>
    </source>
</evidence>
<feature type="binding site" evidence="5">
    <location>
        <position position="108"/>
    </location>
    <ligand>
        <name>substrate</name>
    </ligand>
</feature>
<dbReference type="RefSeq" id="WP_164258526.1">
    <property type="nucleotide sequence ID" value="NZ_JAAGLK010000049.1"/>
</dbReference>
<organism evidence="8">
    <name type="scientific">Streptomyces anulatus</name>
    <name type="common">Streptomyces chrysomallus</name>
    <dbReference type="NCBI Taxonomy" id="1892"/>
    <lineage>
        <taxon>Bacteria</taxon>
        <taxon>Bacillati</taxon>
        <taxon>Actinomycetota</taxon>
        <taxon>Actinomycetes</taxon>
        <taxon>Kitasatosporales</taxon>
        <taxon>Streptomycetaceae</taxon>
        <taxon>Streptomyces</taxon>
    </lineage>
</organism>
<keyword evidence="3" id="KW-0560">Oxidoreductase</keyword>
<comment type="similarity">
    <text evidence="1">Belongs to the aldo/keto reductase family.</text>
</comment>
<dbReference type="PANTHER" id="PTHR43827:SF3">
    <property type="entry name" value="NADP-DEPENDENT OXIDOREDUCTASE DOMAIN-CONTAINING PROTEIN"/>
    <property type="match status" value="1"/>
</dbReference>
<evidence type="ECO:0000256" key="2">
    <source>
        <dbReference type="ARBA" id="ARBA00022857"/>
    </source>
</evidence>